<dbReference type="AlphaFoldDB" id="A0A382WVJ4"/>
<accession>A0A382WVJ4</accession>
<proteinExistence type="predicted"/>
<reference evidence="1" key="1">
    <citation type="submission" date="2018-05" db="EMBL/GenBank/DDBJ databases">
        <authorList>
            <person name="Lanie J.A."/>
            <person name="Ng W.-L."/>
            <person name="Kazmierczak K.M."/>
            <person name="Andrzejewski T.M."/>
            <person name="Davidsen T.M."/>
            <person name="Wayne K.J."/>
            <person name="Tettelin H."/>
            <person name="Glass J.I."/>
            <person name="Rusch D."/>
            <person name="Podicherti R."/>
            <person name="Tsui H.-C.T."/>
            <person name="Winkler M.E."/>
        </authorList>
    </citation>
    <scope>NUCLEOTIDE SEQUENCE</scope>
</reference>
<evidence type="ECO:0000313" key="1">
    <source>
        <dbReference type="EMBL" id="SVD62723.1"/>
    </source>
</evidence>
<feature type="non-terminal residue" evidence="1">
    <location>
        <position position="1"/>
    </location>
</feature>
<protein>
    <submittedName>
        <fullName evidence="1">Uncharacterized protein</fullName>
    </submittedName>
</protein>
<sequence length="77" mass="7795">VEGGIQESASGEVDIRAGGEEVAQFDSSGIRTSMLYRGTQTVPTGKTWTIAEGDSAAIAGPVTVEGTIVVNGTLVVV</sequence>
<dbReference type="EMBL" id="UINC01162782">
    <property type="protein sequence ID" value="SVD62723.1"/>
    <property type="molecule type" value="Genomic_DNA"/>
</dbReference>
<name>A0A382WVJ4_9ZZZZ</name>
<organism evidence="1">
    <name type="scientific">marine metagenome</name>
    <dbReference type="NCBI Taxonomy" id="408172"/>
    <lineage>
        <taxon>unclassified sequences</taxon>
        <taxon>metagenomes</taxon>
        <taxon>ecological metagenomes</taxon>
    </lineage>
</organism>
<gene>
    <name evidence="1" type="ORF">METZ01_LOCUS415577</name>
</gene>